<dbReference type="Pfam" id="PF16473">
    <property type="entry name" value="Rv2179c-like"/>
    <property type="match status" value="1"/>
</dbReference>
<sequence length="189" mass="20668">MNHLMLSLETLSRKANSPIVAIGAVFFEPSTGCTGKRFYTRVDIDSSLNYGAKVSGGEIKTLLRLDPESRAELVGTGSPCLSEALSQLSQFISDNQFPVGLEYTKVWGAEVAAHLRVAYERTSLPVPWEPEADLDVKTVCVLGKFIGFDHARDLAFNGKPGCAVDDAVHKSIYVSHIFQHLIADKEPML</sequence>
<dbReference type="EMBL" id="BMFZ01000003">
    <property type="protein sequence ID" value="GGA42058.1"/>
    <property type="molecule type" value="Genomic_DNA"/>
</dbReference>
<dbReference type="InterPro" id="IPR033390">
    <property type="entry name" value="Rv2179c-like"/>
</dbReference>
<feature type="domain" description="3'-5' exoribonuclease Rv2179c-like" evidence="1">
    <location>
        <begin position="2"/>
        <end position="177"/>
    </location>
</feature>
<evidence type="ECO:0000313" key="2">
    <source>
        <dbReference type="EMBL" id="GGA42058.1"/>
    </source>
</evidence>
<gene>
    <name evidence="2" type="ORF">GCM10011328_16370</name>
</gene>
<evidence type="ECO:0000313" key="3">
    <source>
        <dbReference type="Proteomes" id="UP000627464"/>
    </source>
</evidence>
<proteinExistence type="predicted"/>
<accession>A0ABQ1GE44</accession>
<reference evidence="3" key="1">
    <citation type="journal article" date="2019" name="Int. J. Syst. Evol. Microbiol.">
        <title>The Global Catalogue of Microorganisms (GCM) 10K type strain sequencing project: providing services to taxonomists for standard genome sequencing and annotation.</title>
        <authorList>
            <consortium name="The Broad Institute Genomics Platform"/>
            <consortium name="The Broad Institute Genome Sequencing Center for Infectious Disease"/>
            <person name="Wu L."/>
            <person name="Ma J."/>
        </authorList>
    </citation>
    <scope>NUCLEOTIDE SEQUENCE [LARGE SCALE GENOMIC DNA]</scope>
    <source>
        <strain evidence="3">CGMCC 1.12806</strain>
    </source>
</reference>
<keyword evidence="3" id="KW-1185">Reference proteome</keyword>
<organism evidence="2 3">
    <name type="scientific">Hafnia psychrotolerans</name>
    <dbReference type="NCBI Taxonomy" id="1477018"/>
    <lineage>
        <taxon>Bacteria</taxon>
        <taxon>Pseudomonadati</taxon>
        <taxon>Pseudomonadota</taxon>
        <taxon>Gammaproteobacteria</taxon>
        <taxon>Enterobacterales</taxon>
        <taxon>Hafniaceae</taxon>
        <taxon>Hafnia</taxon>
    </lineage>
</organism>
<dbReference type="RefSeq" id="WP_188472338.1">
    <property type="nucleotide sequence ID" value="NZ_BMFZ01000003.1"/>
</dbReference>
<evidence type="ECO:0000259" key="1">
    <source>
        <dbReference type="Pfam" id="PF16473"/>
    </source>
</evidence>
<dbReference type="Proteomes" id="UP000627464">
    <property type="component" value="Unassembled WGS sequence"/>
</dbReference>
<name>A0ABQ1GE44_9GAMM</name>
<protein>
    <recommendedName>
        <fullName evidence="1">3'-5' exoribonuclease Rv2179c-like domain-containing protein</fullName>
    </recommendedName>
</protein>
<comment type="caution">
    <text evidence="2">The sequence shown here is derived from an EMBL/GenBank/DDBJ whole genome shotgun (WGS) entry which is preliminary data.</text>
</comment>